<keyword evidence="3" id="KW-1185">Reference proteome</keyword>
<reference evidence="2" key="1">
    <citation type="submission" date="2023-05" db="EMBL/GenBank/DDBJ databases">
        <title>Nepenthes gracilis genome sequencing.</title>
        <authorList>
            <person name="Fukushima K."/>
        </authorList>
    </citation>
    <scope>NUCLEOTIDE SEQUENCE</scope>
    <source>
        <strain evidence="2">SING2019-196</strain>
    </source>
</reference>
<comment type="caution">
    <text evidence="2">The sequence shown here is derived from an EMBL/GenBank/DDBJ whole genome shotgun (WGS) entry which is preliminary data.</text>
</comment>
<feature type="compositionally biased region" description="Polar residues" evidence="1">
    <location>
        <begin position="131"/>
        <end position="152"/>
    </location>
</feature>
<feature type="region of interest" description="Disordered" evidence="1">
    <location>
        <begin position="1"/>
        <end position="152"/>
    </location>
</feature>
<dbReference type="Proteomes" id="UP001279734">
    <property type="component" value="Unassembled WGS sequence"/>
</dbReference>
<evidence type="ECO:0000313" key="3">
    <source>
        <dbReference type="Proteomes" id="UP001279734"/>
    </source>
</evidence>
<feature type="compositionally biased region" description="Basic residues" evidence="1">
    <location>
        <begin position="48"/>
        <end position="60"/>
    </location>
</feature>
<organism evidence="2 3">
    <name type="scientific">Nepenthes gracilis</name>
    <name type="common">Slender pitcher plant</name>
    <dbReference type="NCBI Taxonomy" id="150966"/>
    <lineage>
        <taxon>Eukaryota</taxon>
        <taxon>Viridiplantae</taxon>
        <taxon>Streptophyta</taxon>
        <taxon>Embryophyta</taxon>
        <taxon>Tracheophyta</taxon>
        <taxon>Spermatophyta</taxon>
        <taxon>Magnoliopsida</taxon>
        <taxon>eudicotyledons</taxon>
        <taxon>Gunneridae</taxon>
        <taxon>Pentapetalae</taxon>
        <taxon>Caryophyllales</taxon>
        <taxon>Nepenthaceae</taxon>
        <taxon>Nepenthes</taxon>
    </lineage>
</organism>
<protein>
    <submittedName>
        <fullName evidence="2">Uncharacterized protein</fullName>
    </submittedName>
</protein>
<feature type="compositionally biased region" description="Polar residues" evidence="1">
    <location>
        <begin position="89"/>
        <end position="123"/>
    </location>
</feature>
<accession>A0AAD3PA82</accession>
<sequence length="152" mass="16810">MNPLGTPDFSKSPQWRIESRDDNIPASQALDEADQKTTPPSEQDGHWKQAKSQRRRKSTSKQKGSYSLPHSGFSNGHLGHCKELKASAPFNSRSTKSTSQQGTSPRIKQQQQDSKSNTAASSKRTVHHQLLFQQQGGAKIQSNSSKLSHNCI</sequence>
<gene>
    <name evidence="2" type="ORF">Nepgr_002671</name>
</gene>
<dbReference type="EMBL" id="BSYO01000002">
    <property type="protein sequence ID" value="GMH00832.1"/>
    <property type="molecule type" value="Genomic_DNA"/>
</dbReference>
<evidence type="ECO:0000313" key="2">
    <source>
        <dbReference type="EMBL" id="GMH00832.1"/>
    </source>
</evidence>
<name>A0AAD3PA82_NEPGR</name>
<evidence type="ECO:0000256" key="1">
    <source>
        <dbReference type="SAM" id="MobiDB-lite"/>
    </source>
</evidence>
<proteinExistence type="predicted"/>
<dbReference type="AlphaFoldDB" id="A0AAD3PA82"/>